<dbReference type="SUPFAM" id="SSF140741">
    <property type="entry name" value="RUN domain-like"/>
    <property type="match status" value="1"/>
</dbReference>
<dbReference type="Proteomes" id="UP000694620">
    <property type="component" value="Chromosome 7"/>
</dbReference>
<keyword evidence="3" id="KW-0963">Cytoplasm</keyword>
<feature type="region of interest" description="Disordered" evidence="6">
    <location>
        <begin position="420"/>
        <end position="450"/>
    </location>
</feature>
<evidence type="ECO:0000256" key="1">
    <source>
        <dbReference type="ARBA" id="ARBA00004496"/>
    </source>
</evidence>
<feature type="compositionally biased region" description="Low complexity" evidence="6">
    <location>
        <begin position="421"/>
        <end position="436"/>
    </location>
</feature>
<dbReference type="InterPro" id="IPR004012">
    <property type="entry name" value="Run_dom"/>
</dbReference>
<dbReference type="GeneTree" id="ENSGT00900000141033"/>
<dbReference type="PROSITE" id="PS50826">
    <property type="entry name" value="RUN"/>
    <property type="match status" value="1"/>
</dbReference>
<feature type="compositionally biased region" description="Low complexity" evidence="6">
    <location>
        <begin position="572"/>
        <end position="587"/>
    </location>
</feature>
<keyword evidence="7" id="KW-0472">Membrane</keyword>
<evidence type="ECO:0000256" key="7">
    <source>
        <dbReference type="SAM" id="Phobius"/>
    </source>
</evidence>
<dbReference type="SMART" id="SM00593">
    <property type="entry name" value="RUN"/>
    <property type="match status" value="1"/>
</dbReference>
<dbReference type="SMART" id="SM00326">
    <property type="entry name" value="SH3"/>
    <property type="match status" value="1"/>
</dbReference>
<sequence>MDSPLKLSGETLIVHHIPLVHCQIADRQCCSSIKRANPFCQPDLGLTRTTSLPERDVLLKEDLVYSSLIKASSSGGGDKTKVKEYAGKGNHKQRYNPFLLNAKDKKQFDGYQEDSSFHLHVNSNTNTDKHSSFHFTPHSFLLHENMETSLRSATAISHRLGAAEGRESVGCNLMMNNPNCCNTKTMERLVECLDLSGHHCQQRNGSSGSTLSMDCGEQEWNSSPPEEDDQLREDQQSHPCSCCSSMDFNHPPSSANRCRCCFYSFSDPSEINDEQMGYVSDSSCNSSDGVLVNFSTIYNKMKNDVPSKSLNMNSEDQSCESSIGSHSEPGVAFYLDLHTSPLESQGGCSQGLGGFSSGFDHTSNYQQSPDTLDANCNSYHLNCEAGPGLSDGSDVTSCFQSQARLVVATQNYYKLVTCDLSSQSSPSPAGSSIASCSDEHNKSSPSQPTEYYLFQKPEDNEQGKWFEQQGDSKDDETIEDQMAHSVIEGQVYINVSPPNMHSTGRPRSRSYDRHLHKSPSPRLGSLERMMSCPVKLSESSSHFSHHSSPPRRVTSFAEIARSKKRSNSLNGSSPPLRKSSDSSSQDITPVSDIQLCMGECHSLPPMPLLHCYNQGNYDLESAAGGSPFPASIRSTGTKTLHLYLIIKGPALKFFRYLLFNFSFTASFFPLTGGSISDGRAIIRYSKEQRPTTLPIQPFVFQHQLSKPHAKLRPLLSDYISQMYNRPIGQPASDSVMQREDKEDGVKKTSPDSVRLSPLGSYSPVHNGDSSPETCSTCTPTPDRSSKPPRSRSCPVSASLLPIKEHSTQTWNTVFLLYFHFLFLLCLFFLCLLVILSTYSSSSIATGLKWREYRRKNPLGLGAFSSCSSTWQCGTQGEFCLSPDAATESISIDIVQKRELVKAMNTAVDLIVAHFGNSRDPSVKAKLGNSSVSPNVGHLILKYLCPAIHAVLSDGLKPFILDVIIGQRRNVPWSVVEASAQLGPSTKLLYSLYGKISQYSELTSHTMRFNAFIFGLLNMKSVEFWFNHLYNCEDVVTTHYHQWGFLPLSQGVCHLLFEELLLLLQPLSLLPFDLDLLFEHRLLQKSHDHFRRKEQLCLAGQGLEQSVRSTFQLMRGWGVGSVREVVDAHKERKGRNNTGEENGVRPKDRNAGWWYQLMQSSQVYMNNSSESSRFVKSEKRKKTNGLTDRQIHPPPREGVVEGAEAGPNANIEKDKGSGVVFTEKGKASWMGSPPESVLNDLKKSKEKEFVKQENKIPAVHMHVNQELLAQRIRWGRLFGADLSTSHKRENLELPSGWLNLEKSWIDMLWLVTGYHFFDHYCILSFHREVRALCHHIATEPGQLSFKKGDVLQVLGKADHEWLHCRLGSLSGLVPIIYVTLPEESCTLLTTQNLSF</sequence>
<feature type="region of interest" description="Disordered" evidence="6">
    <location>
        <begin position="1165"/>
        <end position="1201"/>
    </location>
</feature>
<feature type="compositionally biased region" description="Basic and acidic residues" evidence="6">
    <location>
        <begin position="1188"/>
        <end position="1198"/>
    </location>
</feature>
<reference evidence="10" key="3">
    <citation type="submission" date="2025-09" db="UniProtKB">
        <authorList>
            <consortium name="Ensembl"/>
        </authorList>
    </citation>
    <scope>IDENTIFICATION</scope>
</reference>
<evidence type="ECO:0000313" key="11">
    <source>
        <dbReference type="Proteomes" id="UP000694620"/>
    </source>
</evidence>
<feature type="region of interest" description="Disordered" evidence="6">
    <location>
        <begin position="561"/>
        <end position="587"/>
    </location>
</feature>
<feature type="transmembrane region" description="Helical" evidence="7">
    <location>
        <begin position="653"/>
        <end position="676"/>
    </location>
</feature>
<evidence type="ECO:0000256" key="6">
    <source>
        <dbReference type="SAM" id="MobiDB-lite"/>
    </source>
</evidence>
<organism evidence="10 11">
    <name type="scientific">Erpetoichthys calabaricus</name>
    <name type="common">Rope fish</name>
    <name type="synonym">Calamoichthys calabaricus</name>
    <dbReference type="NCBI Taxonomy" id="27687"/>
    <lineage>
        <taxon>Eukaryota</taxon>
        <taxon>Metazoa</taxon>
        <taxon>Chordata</taxon>
        <taxon>Craniata</taxon>
        <taxon>Vertebrata</taxon>
        <taxon>Euteleostomi</taxon>
        <taxon>Actinopterygii</taxon>
        <taxon>Polypteriformes</taxon>
        <taxon>Polypteridae</taxon>
        <taxon>Erpetoichthys</taxon>
    </lineage>
</organism>
<dbReference type="InterPro" id="IPR037213">
    <property type="entry name" value="Run_dom_sf"/>
</dbReference>
<accession>A0A8C4S302</accession>
<dbReference type="Pfam" id="PF07653">
    <property type="entry name" value="SH3_2"/>
    <property type="match status" value="1"/>
</dbReference>
<dbReference type="Pfam" id="PF02759">
    <property type="entry name" value="RUN"/>
    <property type="match status" value="1"/>
</dbReference>
<keyword evidence="7" id="KW-1133">Transmembrane helix</keyword>
<keyword evidence="7" id="KW-0812">Transmembrane</keyword>
<keyword evidence="2 5" id="KW-0728">SH3 domain</keyword>
<protein>
    <submittedName>
        <fullName evidence="10">RUN and SH3 domain containing 2</fullName>
    </submittedName>
</protein>
<dbReference type="GO" id="GO:0031410">
    <property type="term" value="C:cytoplasmic vesicle"/>
    <property type="evidence" value="ECO:0007669"/>
    <property type="project" value="TreeGrafter"/>
</dbReference>
<feature type="region of interest" description="Disordered" evidence="6">
    <location>
        <begin position="201"/>
        <end position="232"/>
    </location>
</feature>
<comment type="subcellular location">
    <subcellularLocation>
        <location evidence="1">Cytoplasm</location>
    </subcellularLocation>
</comment>
<feature type="domain" description="RUN" evidence="9">
    <location>
        <begin position="934"/>
        <end position="1078"/>
    </location>
</feature>
<dbReference type="SUPFAM" id="SSF50044">
    <property type="entry name" value="SH3-domain"/>
    <property type="match status" value="1"/>
</dbReference>
<dbReference type="InterPro" id="IPR047342">
    <property type="entry name" value="RUN_RUSC2"/>
</dbReference>
<evidence type="ECO:0000259" key="8">
    <source>
        <dbReference type="PROSITE" id="PS50002"/>
    </source>
</evidence>
<reference evidence="10" key="2">
    <citation type="submission" date="2025-08" db="UniProtKB">
        <authorList>
            <consortium name="Ensembl"/>
        </authorList>
    </citation>
    <scope>IDENTIFICATION</scope>
</reference>
<feature type="region of interest" description="Disordered" evidence="6">
    <location>
        <begin position="490"/>
        <end position="527"/>
    </location>
</feature>
<evidence type="ECO:0000256" key="2">
    <source>
        <dbReference type="ARBA" id="ARBA00022443"/>
    </source>
</evidence>
<feature type="transmembrane region" description="Helical" evidence="7">
    <location>
        <begin position="813"/>
        <end position="835"/>
    </location>
</feature>
<keyword evidence="4" id="KW-0597">Phosphoprotein</keyword>
<dbReference type="FunFam" id="1.20.58.900:FF:000006">
    <property type="entry name" value="RUN and SH3 domain containing 1"/>
    <property type="match status" value="1"/>
</dbReference>
<dbReference type="Gene3D" id="1.20.58.900">
    <property type="match status" value="1"/>
</dbReference>
<dbReference type="PROSITE" id="PS50002">
    <property type="entry name" value="SH3"/>
    <property type="match status" value="1"/>
</dbReference>
<feature type="domain" description="SH3" evidence="8">
    <location>
        <begin position="1323"/>
        <end position="1382"/>
    </location>
</feature>
<feature type="compositionally biased region" description="Basic residues" evidence="6">
    <location>
        <begin position="504"/>
        <end position="519"/>
    </location>
</feature>
<dbReference type="Gene3D" id="2.30.30.40">
    <property type="entry name" value="SH3 Domains"/>
    <property type="match status" value="1"/>
</dbReference>
<evidence type="ECO:0000256" key="5">
    <source>
        <dbReference type="PROSITE-ProRule" id="PRU00192"/>
    </source>
</evidence>
<dbReference type="CDD" id="cd17702">
    <property type="entry name" value="RUN_RUSC2"/>
    <property type="match status" value="1"/>
</dbReference>
<name>A0A8C4S302_ERPCA</name>
<evidence type="ECO:0000256" key="3">
    <source>
        <dbReference type="ARBA" id="ARBA00022490"/>
    </source>
</evidence>
<proteinExistence type="predicted"/>
<keyword evidence="11" id="KW-1185">Reference proteome</keyword>
<dbReference type="InterPro" id="IPR036028">
    <property type="entry name" value="SH3-like_dom_sf"/>
</dbReference>
<feature type="compositionally biased region" description="Low complexity" evidence="6">
    <location>
        <begin position="769"/>
        <end position="782"/>
    </location>
</feature>
<dbReference type="PANTHER" id="PTHR15591">
    <property type="entry name" value="RUN AND SH3 DOMAIN CONTAINING"/>
    <property type="match status" value="1"/>
</dbReference>
<dbReference type="InterPro" id="IPR001452">
    <property type="entry name" value="SH3_domain"/>
</dbReference>
<evidence type="ECO:0000313" key="10">
    <source>
        <dbReference type="Ensembl" id="ENSECRP00000010656.1"/>
    </source>
</evidence>
<evidence type="ECO:0000256" key="4">
    <source>
        <dbReference type="ARBA" id="ARBA00022553"/>
    </source>
</evidence>
<dbReference type="Ensembl" id="ENSECRT00000010833.1">
    <property type="protein sequence ID" value="ENSECRP00000010656.1"/>
    <property type="gene ID" value="ENSECRG00000007077.1"/>
</dbReference>
<dbReference type="InterPro" id="IPR047343">
    <property type="entry name" value="RUSC1_2"/>
</dbReference>
<feature type="region of interest" description="Disordered" evidence="6">
    <location>
        <begin position="727"/>
        <end position="791"/>
    </location>
</feature>
<gene>
    <name evidence="10" type="primary">RUSC2</name>
</gene>
<feature type="compositionally biased region" description="Basic and acidic residues" evidence="6">
    <location>
        <begin position="736"/>
        <end position="749"/>
    </location>
</feature>
<reference evidence="10" key="1">
    <citation type="submission" date="2021-06" db="EMBL/GenBank/DDBJ databases">
        <authorList>
            <consortium name="Wellcome Sanger Institute Data Sharing"/>
        </authorList>
    </citation>
    <scope>NUCLEOTIDE SEQUENCE [LARGE SCALE GENOMIC DNA]</scope>
</reference>
<dbReference type="PANTHER" id="PTHR15591:SF14">
    <property type="entry name" value="AP-4 COMPLEX ACCESSORY SUBUNIT RUSC2"/>
    <property type="match status" value="1"/>
</dbReference>
<feature type="compositionally biased region" description="Polar residues" evidence="6">
    <location>
        <begin position="202"/>
        <end position="212"/>
    </location>
</feature>
<evidence type="ECO:0000259" key="9">
    <source>
        <dbReference type="PROSITE" id="PS50826"/>
    </source>
</evidence>